<keyword evidence="3" id="KW-1003">Cell membrane</keyword>
<gene>
    <name evidence="10" type="ORF">GCM10009767_30720</name>
</gene>
<comment type="subcellular location">
    <subcellularLocation>
        <location evidence="1">Cell membrane</location>
        <topology evidence="1">Multi-pass membrane protein</topology>
    </subcellularLocation>
</comment>
<evidence type="ECO:0000256" key="6">
    <source>
        <dbReference type="ARBA" id="ARBA00023136"/>
    </source>
</evidence>
<evidence type="ECO:0000256" key="5">
    <source>
        <dbReference type="ARBA" id="ARBA00022989"/>
    </source>
</evidence>
<feature type="transmembrane region" description="Helical" evidence="8">
    <location>
        <begin position="182"/>
        <end position="198"/>
    </location>
</feature>
<dbReference type="InterPro" id="IPR005115">
    <property type="entry name" value="Gly_transporter"/>
</dbReference>
<dbReference type="PANTHER" id="PTHR30506:SF3">
    <property type="entry name" value="UPF0126 INNER MEMBRANE PROTEIN YADS-RELATED"/>
    <property type="match status" value="1"/>
</dbReference>
<protein>
    <submittedName>
        <fullName evidence="10">TRIC cation channel family protein</fullName>
    </submittedName>
</protein>
<dbReference type="Proteomes" id="UP001501204">
    <property type="component" value="Unassembled WGS sequence"/>
</dbReference>
<dbReference type="EMBL" id="BAAAOA010000046">
    <property type="protein sequence ID" value="GAA1770620.1"/>
    <property type="molecule type" value="Genomic_DNA"/>
</dbReference>
<feature type="transmembrane region" description="Helical" evidence="8">
    <location>
        <begin position="12"/>
        <end position="32"/>
    </location>
</feature>
<sequence length="278" mass="28941">MVAVEDLDPSAVFDVVDLIGVLTNGILGGAVARQLRMDPVGFAFLALVSALGGGLLRDTLLQVGFPVALTNPAYLITAIAGATIAFFLRLRGKWTNRVLVVADALALGCWAATGTGKALDVGLTWLPAVMIGVTTAVGGGMIRDIAVGRVPMIFGGNTLYATGAVIGSAEMAVLHGLGHPNWGMAGAILTAATVTVVARRRGWRLPGAGEWNVRLPKRDWPRPTWRPRRPGRRNGTGHPGTGHPDADGHRSRRGRRDADDRGDGPGDGPGGDTEPGTS</sequence>
<dbReference type="PANTHER" id="PTHR30506">
    <property type="entry name" value="INNER MEMBRANE PROTEIN"/>
    <property type="match status" value="1"/>
</dbReference>
<feature type="domain" description="Glycine transporter" evidence="9">
    <location>
        <begin position="101"/>
        <end position="175"/>
    </location>
</feature>
<dbReference type="Pfam" id="PF03458">
    <property type="entry name" value="Gly_transporter"/>
    <property type="match status" value="2"/>
</dbReference>
<feature type="transmembrane region" description="Helical" evidence="8">
    <location>
        <begin position="39"/>
        <end position="56"/>
    </location>
</feature>
<evidence type="ECO:0000256" key="4">
    <source>
        <dbReference type="ARBA" id="ARBA00022692"/>
    </source>
</evidence>
<evidence type="ECO:0000256" key="1">
    <source>
        <dbReference type="ARBA" id="ARBA00004651"/>
    </source>
</evidence>
<comment type="caution">
    <text evidence="10">The sequence shown here is derived from an EMBL/GenBank/DDBJ whole genome shotgun (WGS) entry which is preliminary data.</text>
</comment>
<keyword evidence="4 8" id="KW-0812">Transmembrane</keyword>
<evidence type="ECO:0000256" key="3">
    <source>
        <dbReference type="ARBA" id="ARBA00022475"/>
    </source>
</evidence>
<evidence type="ECO:0000256" key="8">
    <source>
        <dbReference type="SAM" id="Phobius"/>
    </source>
</evidence>
<evidence type="ECO:0000256" key="2">
    <source>
        <dbReference type="ARBA" id="ARBA00008193"/>
    </source>
</evidence>
<feature type="transmembrane region" description="Helical" evidence="8">
    <location>
        <begin position="68"/>
        <end position="88"/>
    </location>
</feature>
<evidence type="ECO:0000313" key="10">
    <source>
        <dbReference type="EMBL" id="GAA1770620.1"/>
    </source>
</evidence>
<feature type="transmembrane region" description="Helical" evidence="8">
    <location>
        <begin position="125"/>
        <end position="146"/>
    </location>
</feature>
<keyword evidence="11" id="KW-1185">Reference proteome</keyword>
<accession>A0ABN2KZW6</accession>
<proteinExistence type="inferred from homology"/>
<name>A0ABN2KZW6_9MICC</name>
<evidence type="ECO:0000259" key="9">
    <source>
        <dbReference type="Pfam" id="PF03458"/>
    </source>
</evidence>
<keyword evidence="5 8" id="KW-1133">Transmembrane helix</keyword>
<dbReference type="RefSeq" id="WP_344123965.1">
    <property type="nucleotide sequence ID" value="NZ_BAAAOA010000046.1"/>
</dbReference>
<evidence type="ECO:0000313" key="11">
    <source>
        <dbReference type="Proteomes" id="UP001501204"/>
    </source>
</evidence>
<keyword evidence="6 8" id="KW-0472">Membrane</keyword>
<evidence type="ECO:0000256" key="7">
    <source>
        <dbReference type="SAM" id="MobiDB-lite"/>
    </source>
</evidence>
<feature type="domain" description="Glycine transporter" evidence="9">
    <location>
        <begin position="15"/>
        <end position="88"/>
    </location>
</feature>
<reference evidence="10 11" key="1">
    <citation type="journal article" date="2019" name="Int. J. Syst. Evol. Microbiol.">
        <title>The Global Catalogue of Microorganisms (GCM) 10K type strain sequencing project: providing services to taxonomists for standard genome sequencing and annotation.</title>
        <authorList>
            <consortium name="The Broad Institute Genomics Platform"/>
            <consortium name="The Broad Institute Genome Sequencing Center for Infectious Disease"/>
            <person name="Wu L."/>
            <person name="Ma J."/>
        </authorList>
    </citation>
    <scope>NUCLEOTIDE SEQUENCE [LARGE SCALE GENOMIC DNA]</scope>
    <source>
        <strain evidence="10 11">JCM 14735</strain>
    </source>
</reference>
<feature type="region of interest" description="Disordered" evidence="7">
    <location>
        <begin position="213"/>
        <end position="278"/>
    </location>
</feature>
<feature type="compositionally biased region" description="Gly residues" evidence="7">
    <location>
        <begin position="265"/>
        <end position="278"/>
    </location>
</feature>
<organism evidence="10 11">
    <name type="scientific">Kocuria aegyptia</name>
    <dbReference type="NCBI Taxonomy" id="330943"/>
    <lineage>
        <taxon>Bacteria</taxon>
        <taxon>Bacillati</taxon>
        <taxon>Actinomycetota</taxon>
        <taxon>Actinomycetes</taxon>
        <taxon>Micrococcales</taxon>
        <taxon>Micrococcaceae</taxon>
        <taxon>Kocuria</taxon>
    </lineage>
</organism>
<comment type="similarity">
    <text evidence="2">Belongs to the UPF0126 family.</text>
</comment>
<feature type="transmembrane region" description="Helical" evidence="8">
    <location>
        <begin position="100"/>
        <end position="119"/>
    </location>
</feature>